<name>A0A4Z0A906_9AGAM</name>
<evidence type="ECO:0000313" key="2">
    <source>
        <dbReference type="Proteomes" id="UP000298061"/>
    </source>
</evidence>
<evidence type="ECO:0000313" key="1">
    <source>
        <dbReference type="EMBL" id="TFY83020.1"/>
    </source>
</evidence>
<dbReference type="EMBL" id="SFCI01000059">
    <property type="protein sequence ID" value="TFY83020.1"/>
    <property type="molecule type" value="Genomic_DNA"/>
</dbReference>
<comment type="caution">
    <text evidence="1">The sequence shown here is derived from an EMBL/GenBank/DDBJ whole genome shotgun (WGS) entry which is preliminary data.</text>
</comment>
<sequence length="182" mass="19182">MVDASPPSLLLCLTDAPAVSAESADPPLSPASDHPATLPPDPIAVPLAAVVAFPPPTMVPILPLSPAAQLIMPVSLPDPPSLVSSSPAAPLQLPSMDLAHADGYLYLDSHGAAEFIPWLIQCGVGFTWCRAVTSVEPELPAHQMPEYLQASHSLGDWFHYTGPPKPVPLFITWERAVHAILA</sequence>
<organism evidence="1 2">
    <name type="scientific">Hericium alpestre</name>
    <dbReference type="NCBI Taxonomy" id="135208"/>
    <lineage>
        <taxon>Eukaryota</taxon>
        <taxon>Fungi</taxon>
        <taxon>Dikarya</taxon>
        <taxon>Basidiomycota</taxon>
        <taxon>Agaricomycotina</taxon>
        <taxon>Agaricomycetes</taxon>
        <taxon>Russulales</taxon>
        <taxon>Hericiaceae</taxon>
        <taxon>Hericium</taxon>
    </lineage>
</organism>
<dbReference type="AlphaFoldDB" id="A0A4Z0A906"/>
<dbReference type="Proteomes" id="UP000298061">
    <property type="component" value="Unassembled WGS sequence"/>
</dbReference>
<reference evidence="1 2" key="1">
    <citation type="submission" date="2019-02" db="EMBL/GenBank/DDBJ databases">
        <title>Genome sequencing of the rare red list fungi Hericium alpestre (H. flagellum).</title>
        <authorList>
            <person name="Buettner E."/>
            <person name="Kellner H."/>
        </authorList>
    </citation>
    <scope>NUCLEOTIDE SEQUENCE [LARGE SCALE GENOMIC DNA]</scope>
    <source>
        <strain evidence="1 2">DSM 108284</strain>
    </source>
</reference>
<proteinExistence type="predicted"/>
<keyword evidence="2" id="KW-1185">Reference proteome</keyword>
<accession>A0A4Z0A906</accession>
<protein>
    <submittedName>
        <fullName evidence="1">Uncharacterized protein</fullName>
    </submittedName>
</protein>
<gene>
    <name evidence="1" type="ORF">EWM64_g990</name>
</gene>